<dbReference type="GO" id="GO:0016020">
    <property type="term" value="C:membrane"/>
    <property type="evidence" value="ECO:0007669"/>
    <property type="project" value="UniProtKB-SubCell"/>
</dbReference>
<keyword evidence="7" id="KW-1185">Reference proteome</keyword>
<dbReference type="HOGENOM" id="CLU_028723_1_0_10"/>
<dbReference type="EC" id="3.4.21.89" evidence="3"/>
<dbReference type="eggNOG" id="COG0681">
    <property type="taxonomic scope" value="Bacteria"/>
</dbReference>
<dbReference type="AlphaFoldDB" id="U6R853"/>
<dbReference type="InterPro" id="IPR036286">
    <property type="entry name" value="LexA/Signal_pep-like_sf"/>
</dbReference>
<keyword evidence="4" id="KW-0732">Signal</keyword>
<comment type="subcellular location">
    <subcellularLocation>
        <location evidence="3">Membrane</location>
        <topology evidence="3">Single-pass type II membrane protein</topology>
    </subcellularLocation>
</comment>
<dbReference type="NCBIfam" id="TIGR02227">
    <property type="entry name" value="sigpep_I_bact"/>
    <property type="match status" value="1"/>
</dbReference>
<dbReference type="CDD" id="cd06530">
    <property type="entry name" value="S26_SPase_I"/>
    <property type="match status" value="1"/>
</dbReference>
<dbReference type="GO" id="GO:0004252">
    <property type="term" value="F:serine-type endopeptidase activity"/>
    <property type="evidence" value="ECO:0007669"/>
    <property type="project" value="InterPro"/>
</dbReference>
<keyword evidence="3" id="KW-0645">Protease</keyword>
<reference evidence="6 7" key="1">
    <citation type="submission" date="2013-04" db="EMBL/GenBank/DDBJ databases">
        <title>The Genome Sequence of Bacteroides massiliensis DSM 17679.</title>
        <authorList>
            <consortium name="The Broad Institute Genomics Platform"/>
            <person name="Earl A."/>
            <person name="Ward D."/>
            <person name="Feldgarden M."/>
            <person name="Gevers D."/>
            <person name="Martens E."/>
            <person name="Fenner L."/>
            <person name="Roux V."/>
            <person name="Mallet M.N."/>
            <person name="Raoult D."/>
            <person name="Walker B."/>
            <person name="Young S."/>
            <person name="Zeng Q."/>
            <person name="Gargeya S."/>
            <person name="Fitzgerald M."/>
            <person name="Haas B."/>
            <person name="Abouelleil A."/>
            <person name="Allen A.W."/>
            <person name="Alvarado L."/>
            <person name="Arachchi H.M."/>
            <person name="Berlin A.M."/>
            <person name="Chapman S.B."/>
            <person name="Gainer-Dewar J."/>
            <person name="Goldberg J."/>
            <person name="Griggs A."/>
            <person name="Gujja S."/>
            <person name="Hansen M."/>
            <person name="Howarth C."/>
            <person name="Imamovic A."/>
            <person name="Ireland A."/>
            <person name="Larimer J."/>
            <person name="McCowan C."/>
            <person name="Murphy C."/>
            <person name="Pearson M."/>
            <person name="Poon T.W."/>
            <person name="Priest M."/>
            <person name="Roberts A."/>
            <person name="Saif S."/>
            <person name="Shea T."/>
            <person name="Sisk P."/>
            <person name="Sykes S."/>
            <person name="Wortman J."/>
            <person name="Nusbaum C."/>
            <person name="Birren B."/>
        </authorList>
    </citation>
    <scope>NUCLEOTIDE SEQUENCE [LARGE SCALE GENOMIC DNA]</scope>
    <source>
        <strain evidence="7">B84634 / Timone 84634 / DSM 17679 / JCM 13223</strain>
    </source>
</reference>
<comment type="caution">
    <text evidence="6">The sequence shown here is derived from an EMBL/GenBank/DDBJ whole genome shotgun (WGS) entry which is preliminary data.</text>
</comment>
<evidence type="ECO:0000256" key="4">
    <source>
        <dbReference type="SAM" id="SignalP"/>
    </source>
</evidence>
<dbReference type="GO" id="GO:0006465">
    <property type="term" value="P:signal peptide processing"/>
    <property type="evidence" value="ECO:0007669"/>
    <property type="project" value="InterPro"/>
</dbReference>
<dbReference type="RefSeq" id="WP_005945401.1">
    <property type="nucleotide sequence ID" value="NZ_KB890319.1"/>
</dbReference>
<dbReference type="PATRIC" id="fig|1121098.3.peg.3974"/>
<dbReference type="Proteomes" id="UP000017831">
    <property type="component" value="Unassembled WGS sequence"/>
</dbReference>
<proteinExistence type="inferred from homology"/>
<evidence type="ECO:0000259" key="5">
    <source>
        <dbReference type="Pfam" id="PF10502"/>
    </source>
</evidence>
<gene>
    <name evidence="6" type="ORF">HMPREF1534_03892</name>
</gene>
<dbReference type="GeneID" id="60060241"/>
<dbReference type="SUPFAM" id="SSF51306">
    <property type="entry name" value="LexA/Signal peptidase"/>
    <property type="match status" value="1"/>
</dbReference>
<dbReference type="OrthoDB" id="1036988at2"/>
<organism evidence="6 7">
    <name type="scientific">Phocaeicola massiliensis B84634 = Timone 84634 = DSM 17679 = JCM 13223</name>
    <dbReference type="NCBI Taxonomy" id="1121098"/>
    <lineage>
        <taxon>Bacteria</taxon>
        <taxon>Pseudomonadati</taxon>
        <taxon>Bacteroidota</taxon>
        <taxon>Bacteroidia</taxon>
        <taxon>Bacteroidales</taxon>
        <taxon>Bacteroidaceae</taxon>
        <taxon>Phocaeicola</taxon>
    </lineage>
</organism>
<name>U6R853_9BACT</name>
<dbReference type="InterPro" id="IPR000223">
    <property type="entry name" value="Pept_S26A_signal_pept_1"/>
</dbReference>
<comment type="catalytic activity">
    <reaction evidence="3">
        <text>Cleavage of hydrophobic, N-terminal signal or leader sequences from secreted and periplasmic proteins.</text>
        <dbReference type="EC" id="3.4.21.89"/>
    </reaction>
</comment>
<feature type="chain" id="PRO_5004679718" description="Signal peptidase I" evidence="4">
    <location>
        <begin position="18"/>
        <end position="287"/>
    </location>
</feature>
<dbReference type="InterPro" id="IPR019533">
    <property type="entry name" value="Peptidase_S26"/>
</dbReference>
<sequence>MLTAVVLVLLIKTFAFTSCTIPSTGMENSLYQGERVLVNKWSYGFRVPFSTWRWLEKPVGKGDIVLFNNPSPRSLQTMVGNRELFISRCVGIPGDTLMLNEELLLTDEHVLSPDSKSLYVYPHTAEDTVLLAMQQLGITGNQLVGYMDERYIRSFSHYEYYLLEQKLAGKVSLLPLYQKEVSKSHPFVIPAKGRSVKVYPWNVTLLCNTIMRHEGKRASVKGDTLLVEDKPVSAYTFEKNYYWMASNNPINLCDSRLFGLVPDDHLIGKAWRIWFSSRKGRFFERVQ</sequence>
<dbReference type="GO" id="GO:0009003">
    <property type="term" value="F:signal peptidase activity"/>
    <property type="evidence" value="ECO:0007669"/>
    <property type="project" value="UniProtKB-EC"/>
</dbReference>
<evidence type="ECO:0000313" key="7">
    <source>
        <dbReference type="Proteomes" id="UP000017831"/>
    </source>
</evidence>
<dbReference type="PANTHER" id="PTHR43390">
    <property type="entry name" value="SIGNAL PEPTIDASE I"/>
    <property type="match status" value="1"/>
</dbReference>
<evidence type="ECO:0000313" key="6">
    <source>
        <dbReference type="EMBL" id="EOA52465.1"/>
    </source>
</evidence>
<dbReference type="Gene3D" id="2.10.109.10">
    <property type="entry name" value="Umud Fragment, subunit A"/>
    <property type="match status" value="1"/>
</dbReference>
<dbReference type="PANTHER" id="PTHR43390:SF1">
    <property type="entry name" value="CHLOROPLAST PROCESSING PEPTIDASE"/>
    <property type="match status" value="1"/>
</dbReference>
<dbReference type="EMBL" id="AQHY01000040">
    <property type="protein sequence ID" value="EOA52465.1"/>
    <property type="molecule type" value="Genomic_DNA"/>
</dbReference>
<protein>
    <recommendedName>
        <fullName evidence="2 3">Signal peptidase I</fullName>
        <ecNumber evidence="3">3.4.21.89</ecNumber>
    </recommendedName>
</protein>
<comment type="similarity">
    <text evidence="1 3">Belongs to the peptidase S26 family.</text>
</comment>
<feature type="signal peptide" evidence="4">
    <location>
        <begin position="1"/>
        <end position="17"/>
    </location>
</feature>
<evidence type="ECO:0000256" key="1">
    <source>
        <dbReference type="ARBA" id="ARBA00009370"/>
    </source>
</evidence>
<dbReference type="Pfam" id="PF10502">
    <property type="entry name" value="Peptidase_S26"/>
    <property type="match status" value="1"/>
</dbReference>
<evidence type="ECO:0000256" key="3">
    <source>
        <dbReference type="RuleBase" id="RU362042"/>
    </source>
</evidence>
<dbReference type="PRINTS" id="PR00727">
    <property type="entry name" value="LEADERPTASE"/>
</dbReference>
<evidence type="ECO:0000256" key="2">
    <source>
        <dbReference type="ARBA" id="ARBA00019232"/>
    </source>
</evidence>
<dbReference type="STRING" id="1121098.HMPREF1534_03892"/>
<feature type="domain" description="Peptidase S26" evidence="5">
    <location>
        <begin position="2"/>
        <end position="274"/>
    </location>
</feature>
<accession>U6R853</accession>
<keyword evidence="3" id="KW-0378">Hydrolase</keyword>